<evidence type="ECO:0000256" key="2">
    <source>
        <dbReference type="SAM" id="SignalP"/>
    </source>
</evidence>
<keyword evidence="2" id="KW-0732">Signal</keyword>
<dbReference type="AlphaFoldDB" id="A0A0K1ENG7"/>
<feature type="compositionally biased region" description="Gly residues" evidence="1">
    <location>
        <begin position="52"/>
        <end position="73"/>
    </location>
</feature>
<dbReference type="KEGG" id="ccro:CMC5_066170"/>
<reference evidence="3 4" key="1">
    <citation type="submission" date="2015-07" db="EMBL/GenBank/DDBJ databases">
        <title>Genome analysis of myxobacterium Chondromyces crocatus Cm c5 reveals a high potential for natural compound synthesis and the genetic basis for the loss of fruiting body formation.</title>
        <authorList>
            <person name="Zaburannyi N."/>
            <person name="Bunk B."/>
            <person name="Maier J."/>
            <person name="Overmann J."/>
            <person name="Mueller R."/>
        </authorList>
    </citation>
    <scope>NUCLEOTIDE SEQUENCE [LARGE SCALE GENOMIC DNA]</scope>
    <source>
        <strain evidence="3 4">Cm c5</strain>
    </source>
</reference>
<evidence type="ECO:0008006" key="5">
    <source>
        <dbReference type="Google" id="ProtNLM"/>
    </source>
</evidence>
<name>A0A0K1ENG7_CHOCO</name>
<feature type="chain" id="PRO_5005459737" description="LamG-like jellyroll fold domain-containing protein" evidence="2">
    <location>
        <begin position="20"/>
        <end position="337"/>
    </location>
</feature>
<feature type="compositionally biased region" description="Low complexity" evidence="1">
    <location>
        <begin position="38"/>
        <end position="51"/>
    </location>
</feature>
<dbReference type="PROSITE" id="PS51257">
    <property type="entry name" value="PROKAR_LIPOPROTEIN"/>
    <property type="match status" value="1"/>
</dbReference>
<evidence type="ECO:0000256" key="1">
    <source>
        <dbReference type="SAM" id="MobiDB-lite"/>
    </source>
</evidence>
<dbReference type="STRING" id="52.CMC5_066170"/>
<dbReference type="InterPro" id="IPR013320">
    <property type="entry name" value="ConA-like_dom_sf"/>
</dbReference>
<keyword evidence="4" id="KW-1185">Reference proteome</keyword>
<dbReference type="Proteomes" id="UP000067626">
    <property type="component" value="Chromosome"/>
</dbReference>
<proteinExistence type="predicted"/>
<feature type="signal peptide" evidence="2">
    <location>
        <begin position="1"/>
        <end position="19"/>
    </location>
</feature>
<gene>
    <name evidence="3" type="ORF">CMC5_066170</name>
</gene>
<evidence type="ECO:0000313" key="4">
    <source>
        <dbReference type="Proteomes" id="UP000067626"/>
    </source>
</evidence>
<feature type="region of interest" description="Disordered" evidence="1">
    <location>
        <begin position="38"/>
        <end position="73"/>
    </location>
</feature>
<sequence>MSIRYALMLATGVASIGLAACAQLTGLADLEIEAASSSISGTGGTTSTSQGPSGGPGGGVSGGGGQGGNGGSACGDGLEDGGVLVRYFIDASDGAAGSVPASVKDSALDPLNLTVAATTSMGDTDPQLDGTPGQLGLAWSQNPGRDARVEAAIGGGKVFSRLNGNQSFTVELVMRAQGFLNVDEPSRLVGLHTRDINHDKIDRFSLVAGGFLPPGHLGAYWNQHTPSRNGALAGQWIVDLSTRQVVHLVVETNAPELDRVRLYVNGNPVPGEASVTPPSANEQLSLNGADVLVLGNALLGASFQGVLHYAAVYDEALDEPRLAAHACALLASDDAPL</sequence>
<dbReference type="Gene3D" id="2.60.120.200">
    <property type="match status" value="1"/>
</dbReference>
<protein>
    <recommendedName>
        <fullName evidence="5">LamG-like jellyroll fold domain-containing protein</fullName>
    </recommendedName>
</protein>
<evidence type="ECO:0000313" key="3">
    <source>
        <dbReference type="EMBL" id="AKT42391.1"/>
    </source>
</evidence>
<accession>A0A0K1ENG7</accession>
<dbReference type="EMBL" id="CP012159">
    <property type="protein sequence ID" value="AKT42391.1"/>
    <property type="molecule type" value="Genomic_DNA"/>
</dbReference>
<organism evidence="3 4">
    <name type="scientific">Chondromyces crocatus</name>
    <dbReference type="NCBI Taxonomy" id="52"/>
    <lineage>
        <taxon>Bacteria</taxon>
        <taxon>Pseudomonadati</taxon>
        <taxon>Myxococcota</taxon>
        <taxon>Polyangia</taxon>
        <taxon>Polyangiales</taxon>
        <taxon>Polyangiaceae</taxon>
        <taxon>Chondromyces</taxon>
    </lineage>
</organism>
<dbReference type="SUPFAM" id="SSF49899">
    <property type="entry name" value="Concanavalin A-like lectins/glucanases"/>
    <property type="match status" value="1"/>
</dbReference>